<evidence type="ECO:0000313" key="2">
    <source>
        <dbReference type="EMBL" id="SFA93522.1"/>
    </source>
</evidence>
<keyword evidence="1" id="KW-1133">Transmembrane helix</keyword>
<gene>
    <name evidence="2" type="ORF">SAMN04488528_1006158</name>
</gene>
<dbReference type="RefSeq" id="WP_090039598.1">
    <property type="nucleotide sequence ID" value="NZ_FOKI01000006.1"/>
</dbReference>
<keyword evidence="3" id="KW-1185">Reference proteome</keyword>
<dbReference type="OrthoDB" id="59888at2"/>
<evidence type="ECO:0000313" key="3">
    <source>
        <dbReference type="Proteomes" id="UP000198619"/>
    </source>
</evidence>
<dbReference type="Proteomes" id="UP000198619">
    <property type="component" value="Unassembled WGS sequence"/>
</dbReference>
<dbReference type="STRING" id="84698.SAMN04488528_1006158"/>
<dbReference type="SUPFAM" id="SSF53474">
    <property type="entry name" value="alpha/beta-Hydrolases"/>
    <property type="match status" value="1"/>
</dbReference>
<organism evidence="2 3">
    <name type="scientific">Clostridium frigidicarnis</name>
    <dbReference type="NCBI Taxonomy" id="84698"/>
    <lineage>
        <taxon>Bacteria</taxon>
        <taxon>Bacillati</taxon>
        <taxon>Bacillota</taxon>
        <taxon>Clostridia</taxon>
        <taxon>Eubacteriales</taxon>
        <taxon>Clostridiaceae</taxon>
        <taxon>Clostridium</taxon>
    </lineage>
</organism>
<keyword evidence="1" id="KW-0812">Transmembrane</keyword>
<evidence type="ECO:0000256" key="1">
    <source>
        <dbReference type="SAM" id="Phobius"/>
    </source>
</evidence>
<accession>A0A1I0WXJ2</accession>
<proteinExistence type="predicted"/>
<sequence length="336" mass="38129">MKLINHSNSMHTYKVKRKINKFKLIEYIIVILFLSLITGFLYEAISNNKIVTSNKIKNKIVTINGSKIQYNTQGQGSFTVVLESDMGMTNQEWSKVLKAAPKDMRLFYYDRAGLGKSESTEKEVTPETEAKELYKILNKAGLNGPYILVGNGYGSLITQEFINLYKDDVGGVVFVDGYTNEDIQSNEFKKENKNQITKLKSQKLLSRVGITRAMDKFNVIKYPKGLLEGLSESDAELYRNYRVTGSFCETFLNERESLASLKVNNLSEGALEDKPVFVITSRKEEQLERQKEFLKLSSKSEINSLEDNNILIPLEKPETIVNAIKSVSKKIPKTTN</sequence>
<dbReference type="PANTHER" id="PTHR43139">
    <property type="entry name" value="SI:DKEY-122A22.2"/>
    <property type="match status" value="1"/>
</dbReference>
<dbReference type="Gene3D" id="3.40.50.1820">
    <property type="entry name" value="alpha/beta hydrolase"/>
    <property type="match status" value="1"/>
</dbReference>
<feature type="transmembrane region" description="Helical" evidence="1">
    <location>
        <begin position="24"/>
        <end position="42"/>
    </location>
</feature>
<reference evidence="2 3" key="1">
    <citation type="submission" date="2016-10" db="EMBL/GenBank/DDBJ databases">
        <authorList>
            <person name="de Groot N.N."/>
        </authorList>
    </citation>
    <scope>NUCLEOTIDE SEQUENCE [LARGE SCALE GENOMIC DNA]</scope>
    <source>
        <strain evidence="2 3">DSM 12271</strain>
    </source>
</reference>
<dbReference type="InterPro" id="IPR029058">
    <property type="entry name" value="AB_hydrolase_fold"/>
</dbReference>
<dbReference type="AlphaFoldDB" id="A0A1I0WXJ2"/>
<dbReference type="PANTHER" id="PTHR43139:SF52">
    <property type="entry name" value="SI:DKEY-122A22.2"/>
    <property type="match status" value="1"/>
</dbReference>
<name>A0A1I0WXJ2_9CLOT</name>
<dbReference type="InterPro" id="IPR052370">
    <property type="entry name" value="Meta-cleavage_hydrolase"/>
</dbReference>
<dbReference type="EMBL" id="FOKI01000006">
    <property type="protein sequence ID" value="SFA93522.1"/>
    <property type="molecule type" value="Genomic_DNA"/>
</dbReference>
<keyword evidence="1" id="KW-0472">Membrane</keyword>
<protein>
    <submittedName>
        <fullName evidence="2">Pimeloyl-ACP methyl ester carboxylesterase</fullName>
    </submittedName>
</protein>